<dbReference type="PROSITE" id="PS52016">
    <property type="entry name" value="TONB_DEPENDENT_REC_3"/>
    <property type="match status" value="1"/>
</dbReference>
<dbReference type="Gene3D" id="2.40.170.20">
    <property type="entry name" value="TonB-dependent receptor, beta-barrel domain"/>
    <property type="match status" value="1"/>
</dbReference>
<evidence type="ECO:0000256" key="4">
    <source>
        <dbReference type="ARBA" id="ARBA00022617"/>
    </source>
</evidence>
<keyword evidence="14" id="KW-1185">Reference proteome</keyword>
<evidence type="ECO:0000256" key="8">
    <source>
        <dbReference type="ARBA" id="ARBA00023077"/>
    </source>
</evidence>
<evidence type="ECO:0000256" key="11">
    <source>
        <dbReference type="PROSITE-ProRule" id="PRU00433"/>
    </source>
</evidence>
<gene>
    <name evidence="13" type="ORF">GBAR_LOCUS25407</name>
</gene>
<dbReference type="SUPFAM" id="SSF56935">
    <property type="entry name" value="Porins"/>
    <property type="match status" value="1"/>
</dbReference>
<keyword evidence="3" id="KW-0813">Transport</keyword>
<accession>A0AA35TE91</accession>
<keyword evidence="7 11" id="KW-0408">Iron</keyword>
<proteinExistence type="inferred from homology"/>
<dbReference type="Pfam" id="PF07715">
    <property type="entry name" value="Plug"/>
    <property type="match status" value="1"/>
</dbReference>
<evidence type="ECO:0000313" key="14">
    <source>
        <dbReference type="Proteomes" id="UP001174909"/>
    </source>
</evidence>
<dbReference type="InterPro" id="IPR039426">
    <property type="entry name" value="TonB-dep_rcpt-like"/>
</dbReference>
<name>A0AA35TE91_GEOBA</name>
<protein>
    <submittedName>
        <fullName evidence="13">Nicotinate dehydrogenase subunit B</fullName>
    </submittedName>
</protein>
<dbReference type="InterPro" id="IPR037066">
    <property type="entry name" value="Plug_dom_sf"/>
</dbReference>
<dbReference type="InterPro" id="IPR036909">
    <property type="entry name" value="Cyt_c-like_dom_sf"/>
</dbReference>
<evidence type="ECO:0000256" key="5">
    <source>
        <dbReference type="ARBA" id="ARBA00022692"/>
    </source>
</evidence>
<dbReference type="GO" id="GO:0009055">
    <property type="term" value="F:electron transfer activity"/>
    <property type="evidence" value="ECO:0007669"/>
    <property type="project" value="InterPro"/>
</dbReference>
<keyword evidence="5" id="KW-0812">Transmembrane</keyword>
<dbReference type="AlphaFoldDB" id="A0AA35TE91"/>
<dbReference type="Proteomes" id="UP001174909">
    <property type="component" value="Unassembled WGS sequence"/>
</dbReference>
<dbReference type="SUPFAM" id="SSF49464">
    <property type="entry name" value="Carboxypeptidase regulatory domain-like"/>
    <property type="match status" value="1"/>
</dbReference>
<keyword evidence="9" id="KW-0472">Membrane</keyword>
<dbReference type="EMBL" id="CASHTH010003516">
    <property type="protein sequence ID" value="CAI8045963.1"/>
    <property type="molecule type" value="Genomic_DNA"/>
</dbReference>
<dbReference type="PANTHER" id="PTHR47234:SF3">
    <property type="entry name" value="SECRETIN_TONB SHORT N-TERMINAL DOMAIN-CONTAINING PROTEIN"/>
    <property type="match status" value="1"/>
</dbReference>
<evidence type="ECO:0000256" key="10">
    <source>
        <dbReference type="ARBA" id="ARBA00023237"/>
    </source>
</evidence>
<dbReference type="Gene3D" id="2.170.130.10">
    <property type="entry name" value="TonB-dependent receptor, plug domain"/>
    <property type="match status" value="1"/>
</dbReference>
<dbReference type="CDD" id="cd01347">
    <property type="entry name" value="ligand_gated_channel"/>
    <property type="match status" value="1"/>
</dbReference>
<evidence type="ECO:0000256" key="1">
    <source>
        <dbReference type="ARBA" id="ARBA00004571"/>
    </source>
</evidence>
<evidence type="ECO:0000256" key="9">
    <source>
        <dbReference type="ARBA" id="ARBA00023136"/>
    </source>
</evidence>
<dbReference type="Gene3D" id="1.10.760.10">
    <property type="entry name" value="Cytochrome c-like domain"/>
    <property type="match status" value="1"/>
</dbReference>
<evidence type="ECO:0000256" key="7">
    <source>
        <dbReference type="ARBA" id="ARBA00023004"/>
    </source>
</evidence>
<dbReference type="PROSITE" id="PS51007">
    <property type="entry name" value="CYTC"/>
    <property type="match status" value="1"/>
</dbReference>
<dbReference type="InterPro" id="IPR009056">
    <property type="entry name" value="Cyt_c-like_dom"/>
</dbReference>
<reference evidence="13" key="1">
    <citation type="submission" date="2023-03" db="EMBL/GenBank/DDBJ databases">
        <authorList>
            <person name="Steffen K."/>
            <person name="Cardenas P."/>
        </authorList>
    </citation>
    <scope>NUCLEOTIDE SEQUENCE</scope>
</reference>
<keyword evidence="8" id="KW-0798">TonB box</keyword>
<keyword evidence="10" id="KW-0998">Cell outer membrane</keyword>
<dbReference type="InterPro" id="IPR012910">
    <property type="entry name" value="Plug_dom"/>
</dbReference>
<dbReference type="InterPro" id="IPR008969">
    <property type="entry name" value="CarboxyPept-like_regulatory"/>
</dbReference>
<dbReference type="GO" id="GO:0020037">
    <property type="term" value="F:heme binding"/>
    <property type="evidence" value="ECO:0007669"/>
    <property type="project" value="InterPro"/>
</dbReference>
<sequence>MAVSADTLKVVVQDQNGNAISGAKVQIGNQEQTTDASGVATFSDVTGAQSLTVTAIGFSSKRINTTAGQTEAIVILAPIQTIESVVVVGTRSIGRRALQAPVPIEVVNREQLSLTGQSETGRVLQMLVPSFNFSSSSISDGTDALRPATLRGLGPDQTLVLVNGKRRHKSALLHVNTSVGRGAAGTDFNAIPSAAIERIEILRDGAAAQYGSDAIAGVINIVLKDDVNTGDADTYWGQTYEGDGDTWNGNANYGMKVGDSGFLNLTAEWRDRKRTNRAGLTGERQYDWIDVDQGRPPDEMLEIENDDGTVTKKPVWFDPREYTFERQNFRVGDADSSQKVGFYNFGLPLAAGLELYSFGGHSSRQNNSAGFYRRANQASRTVTEIYPDGFLPEINTDVGDTSLALGMAWTHEATDLNVDASINYGLNTFDFFISNSLNASYGASSPTSADAGGFELSQTVFNLDVTYPFDYQTSLVNLAGGVEFRREGYGIHAGEPLSWINAGLGAPGATGGIQVFPGFRPDNEVDESRTNIAGYADFESYLSGQPGAGLLVGAAVRGEQYSDFGATVTGKATARYDLTKQVAVRAAGSTGFRAPSLQQLYFNNISTQFLVDATDLDGDGDTTEVLPRELGTFRNDSDAARALGIPELKEETAFNVSGGFVLKPLEKMWLTVDGFLIQIDDRIVLSGSFSADNIPALVAAGASSAQAFTNVAQTRTQGVDVAAGYLFAFDNESLLNLKVAFTWADTEVIGDVDAPEVLIGLEETLFPSQDRSMIEEWQPTTRLNLSADYIIGDLIIGGALRYFGSYTVQEGSGVDPARQTYGGKWLTDIQSNYQLNEGLSLTIGVNNLFDQLPDLNEIGTIIALSINSVQSQSDMVQRGKYLVDTVGACGHCHTPRAGAEYNMDMYLAGHPVNAPYPRYNFSMMQQGIFILTSTQMTAFSGPFGTSFASNLTQDKETGLGEWTEEMFIQAMRTGLHQGVAGNRKIFPPMPTKHYAQMNDEDLKAIWAYLRTIKPVKNEVSSPLNSRGRPY</sequence>
<feature type="domain" description="Cytochrome c" evidence="12">
    <location>
        <begin position="874"/>
        <end position="1013"/>
    </location>
</feature>
<evidence type="ECO:0000256" key="3">
    <source>
        <dbReference type="ARBA" id="ARBA00022448"/>
    </source>
</evidence>
<evidence type="ECO:0000259" key="12">
    <source>
        <dbReference type="PROSITE" id="PS51007"/>
    </source>
</evidence>
<organism evidence="13 14">
    <name type="scientific">Geodia barretti</name>
    <name type="common">Barrett's horny sponge</name>
    <dbReference type="NCBI Taxonomy" id="519541"/>
    <lineage>
        <taxon>Eukaryota</taxon>
        <taxon>Metazoa</taxon>
        <taxon>Porifera</taxon>
        <taxon>Demospongiae</taxon>
        <taxon>Heteroscleromorpha</taxon>
        <taxon>Tetractinellida</taxon>
        <taxon>Astrophorina</taxon>
        <taxon>Geodiidae</taxon>
        <taxon>Geodia</taxon>
    </lineage>
</organism>
<dbReference type="SUPFAM" id="SSF46626">
    <property type="entry name" value="Cytochrome c"/>
    <property type="match status" value="1"/>
</dbReference>
<dbReference type="GO" id="GO:0046872">
    <property type="term" value="F:metal ion binding"/>
    <property type="evidence" value="ECO:0007669"/>
    <property type="project" value="UniProtKB-KW"/>
</dbReference>
<evidence type="ECO:0000256" key="6">
    <source>
        <dbReference type="ARBA" id="ARBA00022723"/>
    </source>
</evidence>
<comment type="similarity">
    <text evidence="2">Belongs to the cytochrome c family.</text>
</comment>
<evidence type="ECO:0000256" key="2">
    <source>
        <dbReference type="ARBA" id="ARBA00006488"/>
    </source>
</evidence>
<dbReference type="Gene3D" id="2.60.40.1120">
    <property type="entry name" value="Carboxypeptidase-like, regulatory domain"/>
    <property type="match status" value="1"/>
</dbReference>
<keyword evidence="4 11" id="KW-0349">Heme</keyword>
<dbReference type="InterPro" id="IPR036942">
    <property type="entry name" value="Beta-barrel_TonB_sf"/>
</dbReference>
<comment type="subcellular location">
    <subcellularLocation>
        <location evidence="1">Cell outer membrane</location>
        <topology evidence="1">Multi-pass membrane protein</topology>
    </subcellularLocation>
</comment>
<dbReference type="InterPro" id="IPR000531">
    <property type="entry name" value="Beta-barrel_TonB"/>
</dbReference>
<keyword evidence="6 11" id="KW-0479">Metal-binding</keyword>
<evidence type="ECO:0000313" key="13">
    <source>
        <dbReference type="EMBL" id="CAI8045963.1"/>
    </source>
</evidence>
<comment type="caution">
    <text evidence="13">The sequence shown here is derived from an EMBL/GenBank/DDBJ whole genome shotgun (WGS) entry which is preliminary data.</text>
</comment>
<dbReference type="Pfam" id="PF00593">
    <property type="entry name" value="TonB_dep_Rec_b-barrel"/>
    <property type="match status" value="1"/>
</dbReference>
<dbReference type="PANTHER" id="PTHR47234">
    <property type="match status" value="1"/>
</dbReference>